<feature type="transmembrane region" description="Helical" evidence="1">
    <location>
        <begin position="177"/>
        <end position="197"/>
    </location>
</feature>
<keyword evidence="1" id="KW-1133">Transmembrane helix</keyword>
<reference evidence="3 4" key="1">
    <citation type="submission" date="2019-12" db="EMBL/GenBank/DDBJ databases">
        <authorList>
            <person name="Wolfe R."/>
            <person name="Danczak R."/>
            <person name="Wilkins M."/>
        </authorList>
    </citation>
    <scope>NUCLEOTIDE SEQUENCE [LARGE SCALE GENOMIC DNA]</scope>
    <source>
        <strain evidence="3">X2_MaxBin.013</strain>
    </source>
</reference>
<accession>A0A833NZD5</accession>
<evidence type="ECO:0000256" key="1">
    <source>
        <dbReference type="SAM" id="Phobius"/>
    </source>
</evidence>
<proteinExistence type="predicted"/>
<keyword evidence="1" id="KW-0812">Transmembrane</keyword>
<comment type="caution">
    <text evidence="3">The sequence shown here is derived from an EMBL/GenBank/DDBJ whole genome shotgun (WGS) entry which is preliminary data.</text>
</comment>
<dbReference type="EMBL" id="WPAF01000047">
    <property type="protein sequence ID" value="KAF0132685.1"/>
    <property type="molecule type" value="Genomic_DNA"/>
</dbReference>
<dbReference type="Gene3D" id="3.10.310.50">
    <property type="match status" value="1"/>
</dbReference>
<dbReference type="Proteomes" id="UP000488506">
    <property type="component" value="Unassembled WGS sequence"/>
</dbReference>
<keyword evidence="1" id="KW-0472">Membrane</keyword>
<dbReference type="InterPro" id="IPR007621">
    <property type="entry name" value="TPM_dom"/>
</dbReference>
<organism evidence="3 4">
    <name type="scientific">Candidatus Saganbacteria bacterium</name>
    <dbReference type="NCBI Taxonomy" id="2575572"/>
    <lineage>
        <taxon>Bacteria</taxon>
        <taxon>Bacillati</taxon>
        <taxon>Saganbacteria</taxon>
    </lineage>
</organism>
<evidence type="ECO:0000313" key="4">
    <source>
        <dbReference type="Proteomes" id="UP000488506"/>
    </source>
</evidence>
<dbReference type="Pfam" id="PF04536">
    <property type="entry name" value="TPM_phosphatase"/>
    <property type="match status" value="1"/>
</dbReference>
<gene>
    <name evidence="3" type="ORF">FD145_1597</name>
</gene>
<evidence type="ECO:0000313" key="3">
    <source>
        <dbReference type="EMBL" id="KAF0132685.1"/>
    </source>
</evidence>
<dbReference type="PANTHER" id="PTHR30373">
    <property type="entry name" value="UPF0603 PROTEIN YGCG"/>
    <property type="match status" value="1"/>
</dbReference>
<name>A0A833NZD5_UNCSA</name>
<feature type="domain" description="TPM" evidence="2">
    <location>
        <begin position="32"/>
        <end position="155"/>
    </location>
</feature>
<dbReference type="PANTHER" id="PTHR30373:SF2">
    <property type="entry name" value="UPF0603 PROTEIN YGCG"/>
    <property type="match status" value="1"/>
</dbReference>
<feature type="transmembrane region" description="Helical" evidence="1">
    <location>
        <begin position="209"/>
        <end position="230"/>
    </location>
</feature>
<evidence type="ECO:0000259" key="2">
    <source>
        <dbReference type="Pfam" id="PF04536"/>
    </source>
</evidence>
<sequence length="279" mass="28864">MKFLYSFSIIFLLFFSPAYGLEPAFPNYSGYVNDFSNVIEPATEQKIDAVCRELKNATGAELAVITVNTTKPLDPKTYAVNLFKKWGIGQKGKDNGILLLLAISERRVEIEVGYGLEGAINDAQAGEIIDAKMIQPLSKGDYSTAMLNGASATAKRIIDKYNGVESKQSQGDSSPDLYFILILVLMILPIILFKFGFGKATSVILGGALGYYFIGGMAGIIIGAVVAFLLGSGGGIMKGGSFGGGGFGGGFGGGGFSGGGGFGGFGGGRSGGGGSGRSF</sequence>
<protein>
    <recommendedName>
        <fullName evidence="2">TPM domain-containing protein</fullName>
    </recommendedName>
</protein>
<dbReference type="AlphaFoldDB" id="A0A833NZD5"/>